<sequence>MKKPDTIYLYRITHIDNLDFILKSKTICCPNSKNSDPNFIGIGDSSLIQSR</sequence>
<dbReference type="GO" id="GO:0003677">
    <property type="term" value="F:DNA binding"/>
    <property type="evidence" value="ECO:0007669"/>
    <property type="project" value="UniProtKB-KW"/>
</dbReference>
<dbReference type="AlphaFoldDB" id="A0A3B0TNW4"/>
<evidence type="ECO:0000256" key="3">
    <source>
        <dbReference type="ARBA" id="ARBA00022679"/>
    </source>
</evidence>
<dbReference type="GO" id="GO:0016757">
    <property type="term" value="F:glycosyltransferase activity"/>
    <property type="evidence" value="ECO:0007669"/>
    <property type="project" value="UniProtKB-KW"/>
</dbReference>
<evidence type="ECO:0000259" key="6">
    <source>
        <dbReference type="PROSITE" id="PS52018"/>
    </source>
</evidence>
<dbReference type="GO" id="GO:0016779">
    <property type="term" value="F:nucleotidyltransferase activity"/>
    <property type="evidence" value="ECO:0007669"/>
    <property type="project" value="UniProtKB-KW"/>
</dbReference>
<evidence type="ECO:0000256" key="5">
    <source>
        <dbReference type="ARBA" id="ARBA00023125"/>
    </source>
</evidence>
<evidence type="ECO:0000256" key="1">
    <source>
        <dbReference type="ARBA" id="ARBA00022649"/>
    </source>
</evidence>
<gene>
    <name evidence="7" type="ORF">MNBD_BACTEROID03-2083</name>
</gene>
<feature type="domain" description="DarT" evidence="6">
    <location>
        <begin position="7"/>
        <end position="51"/>
    </location>
</feature>
<proteinExistence type="predicted"/>
<dbReference type="InterPro" id="IPR029494">
    <property type="entry name" value="DarT"/>
</dbReference>
<dbReference type="PROSITE" id="PS52018">
    <property type="entry name" value="DART"/>
    <property type="match status" value="1"/>
</dbReference>
<keyword evidence="5" id="KW-0238">DNA-binding</keyword>
<dbReference type="EMBL" id="UOEL01000146">
    <property type="protein sequence ID" value="VAW17903.1"/>
    <property type="molecule type" value="Genomic_DNA"/>
</dbReference>
<keyword evidence="2" id="KW-0328">Glycosyltransferase</keyword>
<organism evidence="7">
    <name type="scientific">hydrothermal vent metagenome</name>
    <dbReference type="NCBI Taxonomy" id="652676"/>
    <lineage>
        <taxon>unclassified sequences</taxon>
        <taxon>metagenomes</taxon>
        <taxon>ecological metagenomes</taxon>
    </lineage>
</organism>
<keyword evidence="3" id="KW-0808">Transferase</keyword>
<evidence type="ECO:0000313" key="7">
    <source>
        <dbReference type="EMBL" id="VAW17903.1"/>
    </source>
</evidence>
<name>A0A3B0TNW4_9ZZZZ</name>
<protein>
    <recommendedName>
        <fullName evidence="6">DarT domain-containing protein</fullName>
    </recommendedName>
</protein>
<accession>A0A3B0TNW4</accession>
<reference evidence="7" key="1">
    <citation type="submission" date="2018-06" db="EMBL/GenBank/DDBJ databases">
        <authorList>
            <person name="Zhirakovskaya E."/>
        </authorList>
    </citation>
    <scope>NUCLEOTIDE SEQUENCE</scope>
</reference>
<dbReference type="Pfam" id="PF14487">
    <property type="entry name" value="DarT"/>
    <property type="match status" value="1"/>
</dbReference>
<evidence type="ECO:0000256" key="4">
    <source>
        <dbReference type="ARBA" id="ARBA00022695"/>
    </source>
</evidence>
<evidence type="ECO:0000256" key="2">
    <source>
        <dbReference type="ARBA" id="ARBA00022676"/>
    </source>
</evidence>
<keyword evidence="1" id="KW-1277">Toxin-antitoxin system</keyword>
<keyword evidence="4" id="KW-0548">Nucleotidyltransferase</keyword>